<dbReference type="AlphaFoldDB" id="A0A672FKI0"/>
<dbReference type="Pfam" id="PF06369">
    <property type="entry name" value="Anemone_cytotox"/>
    <property type="match status" value="1"/>
</dbReference>
<reference evidence="6" key="3">
    <citation type="submission" date="2025-09" db="UniProtKB">
        <authorList>
            <consortium name="Ensembl"/>
        </authorList>
    </citation>
    <scope>IDENTIFICATION</scope>
</reference>
<dbReference type="GO" id="GO:0015267">
    <property type="term" value="F:channel activity"/>
    <property type="evidence" value="ECO:0007669"/>
    <property type="project" value="InterPro"/>
</dbReference>
<keyword evidence="7" id="KW-1185">Reference proteome</keyword>
<dbReference type="OMA" id="NEDLYME"/>
<reference evidence="6" key="1">
    <citation type="submission" date="2019-06" db="EMBL/GenBank/DDBJ databases">
        <authorList>
            <consortium name="Wellcome Sanger Institute Data Sharing"/>
        </authorList>
    </citation>
    <scope>NUCLEOTIDE SEQUENCE [LARGE SCALE GENOMIC DNA]</scope>
</reference>
<comment type="subcellular location">
    <subcellularLocation>
        <location evidence="2">Nematocyst</location>
    </subcellularLocation>
    <subcellularLocation>
        <location evidence="1">Target cell membrane</location>
    </subcellularLocation>
</comment>
<keyword evidence="3" id="KW-1052">Target cell membrane</keyword>
<dbReference type="GO" id="GO:0046931">
    <property type="term" value="P:pore complex assembly"/>
    <property type="evidence" value="ECO:0007669"/>
    <property type="project" value="InterPro"/>
</dbReference>
<evidence type="ECO:0000256" key="5">
    <source>
        <dbReference type="ARBA" id="ARBA00023331"/>
    </source>
</evidence>
<dbReference type="RefSeq" id="XP_029946465.1">
    <property type="nucleotide sequence ID" value="XM_030090605.1"/>
</dbReference>
<evidence type="ECO:0000313" key="6">
    <source>
        <dbReference type="Ensembl" id="ENSSFAP00005005215.1"/>
    </source>
</evidence>
<evidence type="ECO:0000256" key="1">
    <source>
        <dbReference type="ARBA" id="ARBA00004175"/>
    </source>
</evidence>
<gene>
    <name evidence="6" type="primary">LOC115387760</name>
</gene>
<dbReference type="OrthoDB" id="6132998at2759"/>
<dbReference type="GeneID" id="115387760"/>
<evidence type="ECO:0000256" key="3">
    <source>
        <dbReference type="ARBA" id="ARBA00022537"/>
    </source>
</evidence>
<organism evidence="6 7">
    <name type="scientific">Salarias fasciatus</name>
    <name type="common">Jewelled blenny</name>
    <name type="synonym">Blennius fasciatus</name>
    <dbReference type="NCBI Taxonomy" id="181472"/>
    <lineage>
        <taxon>Eukaryota</taxon>
        <taxon>Metazoa</taxon>
        <taxon>Chordata</taxon>
        <taxon>Craniata</taxon>
        <taxon>Vertebrata</taxon>
        <taxon>Euteleostomi</taxon>
        <taxon>Actinopterygii</taxon>
        <taxon>Neopterygii</taxon>
        <taxon>Teleostei</taxon>
        <taxon>Neoteleostei</taxon>
        <taxon>Acanthomorphata</taxon>
        <taxon>Ovalentaria</taxon>
        <taxon>Blenniimorphae</taxon>
        <taxon>Blenniiformes</taxon>
        <taxon>Blennioidei</taxon>
        <taxon>Blenniidae</taxon>
        <taxon>Salariinae</taxon>
        <taxon>Salarias</taxon>
    </lineage>
</organism>
<dbReference type="GO" id="GO:0042151">
    <property type="term" value="C:nematocyst"/>
    <property type="evidence" value="ECO:0007669"/>
    <property type="project" value="UniProtKB-SubCell"/>
</dbReference>
<proteinExistence type="predicted"/>
<dbReference type="PANTHER" id="PTHR40388:SF2">
    <property type="entry name" value="ACTINOPORIN-LIKE PROTEIN"/>
    <property type="match status" value="1"/>
</dbReference>
<dbReference type="Gene3D" id="2.60.270.20">
    <property type="entry name" value="Cytolysin/lectin"/>
    <property type="match status" value="1"/>
</dbReference>
<accession>A0A672FKI0</accession>
<dbReference type="InterPro" id="IPR009104">
    <property type="entry name" value="Anemon_actinoporin-like"/>
</dbReference>
<dbReference type="InterPro" id="IPR015926">
    <property type="entry name" value="Cytolysin/lectin"/>
</dbReference>
<dbReference type="GO" id="GO:0044218">
    <property type="term" value="C:other organism cell membrane"/>
    <property type="evidence" value="ECO:0007669"/>
    <property type="project" value="UniProtKB-KW"/>
</dbReference>
<keyword evidence="5" id="KW-0166">Nematocyst</keyword>
<evidence type="ECO:0000256" key="4">
    <source>
        <dbReference type="ARBA" id="ARBA00023298"/>
    </source>
</evidence>
<dbReference type="RefSeq" id="XP_029946464.1">
    <property type="nucleotide sequence ID" value="XM_030090604.1"/>
</dbReference>
<keyword evidence="4" id="KW-0472">Membrane</keyword>
<reference evidence="6" key="2">
    <citation type="submission" date="2025-08" db="UniProtKB">
        <authorList>
            <consortium name="Ensembl"/>
        </authorList>
    </citation>
    <scope>IDENTIFICATION</scope>
</reference>
<keyword evidence="4" id="KW-1053">Target membrane</keyword>
<dbReference type="Ensembl" id="ENSSFAT00005005515.1">
    <property type="protein sequence ID" value="ENSSFAP00005005215.1"/>
    <property type="gene ID" value="ENSSFAG00005003320.1"/>
</dbReference>
<dbReference type="Proteomes" id="UP000472267">
    <property type="component" value="Chromosome 4"/>
</dbReference>
<dbReference type="GO" id="GO:0006812">
    <property type="term" value="P:monoatomic cation transport"/>
    <property type="evidence" value="ECO:0007669"/>
    <property type="project" value="InterPro"/>
</dbReference>
<dbReference type="InterPro" id="IPR050677">
    <property type="entry name" value="Actinoporin_PFT"/>
</dbReference>
<dbReference type="GO" id="GO:0046930">
    <property type="term" value="C:pore complex"/>
    <property type="evidence" value="ECO:0007669"/>
    <property type="project" value="InterPro"/>
</dbReference>
<dbReference type="PANTHER" id="PTHR40388">
    <property type="entry name" value="BRYOPORIN"/>
    <property type="match status" value="1"/>
</dbReference>
<dbReference type="InParanoid" id="A0A672FKI0"/>
<protein>
    <submittedName>
        <fullName evidence="6">Bryoporin-like</fullName>
    </submittedName>
</protein>
<dbReference type="SUPFAM" id="SSF63724">
    <property type="entry name" value="Cytolysin/lectin"/>
    <property type="match status" value="1"/>
</dbReference>
<evidence type="ECO:0000256" key="2">
    <source>
        <dbReference type="ARBA" id="ARBA00004532"/>
    </source>
</evidence>
<evidence type="ECO:0000313" key="7">
    <source>
        <dbReference type="Proteomes" id="UP000472267"/>
    </source>
</evidence>
<sequence>MEIATVAAVAAVGQAVAGALPTHRQCSIQISNHCSSYALCNPRFHQVSGSSSSPFPPTIPAMSSGSGLFIKTPHAACGAVGVCTYDLEHNDTKRREEKLAVMYSVPYDFNLYSNWYAVGVLGARTPCDYDLYCQMYYKASRCFIRGKANGPALAHEGDRFTVLATMSDTYQPVMKVQINQTHK</sequence>
<dbReference type="GO" id="GO:0051715">
    <property type="term" value="P:cytolysis in another organism"/>
    <property type="evidence" value="ECO:0007669"/>
    <property type="project" value="InterPro"/>
</dbReference>
<name>A0A672FKI0_SALFA</name>